<comment type="pathway">
    <text evidence="3">Sphingolipid metabolism.</text>
</comment>
<feature type="transmembrane region" description="Helical" evidence="11">
    <location>
        <begin position="387"/>
        <end position="410"/>
    </location>
</feature>
<evidence type="ECO:0000256" key="7">
    <source>
        <dbReference type="ARBA" id="ARBA00022679"/>
    </source>
</evidence>
<reference evidence="12" key="1">
    <citation type="submission" date="2021-01" db="EMBL/GenBank/DDBJ databases">
        <authorList>
            <person name="Corre E."/>
            <person name="Pelletier E."/>
            <person name="Niang G."/>
            <person name="Scheremetjew M."/>
            <person name="Finn R."/>
            <person name="Kale V."/>
            <person name="Holt S."/>
            <person name="Cochrane G."/>
            <person name="Meng A."/>
            <person name="Brown T."/>
            <person name="Cohen L."/>
        </authorList>
    </citation>
    <scope>NUCLEOTIDE SEQUENCE</scope>
    <source>
        <strain evidence="12">CCAP979/52</strain>
    </source>
</reference>
<keyword evidence="10 11" id="KW-0472">Membrane</keyword>
<dbReference type="InterPro" id="IPR025993">
    <property type="entry name" value="Ceramide_glucosylTrfase"/>
</dbReference>
<gene>
    <name evidence="12" type="ORF">CCUR1050_LOCUS5793</name>
</gene>
<comment type="subcellular location">
    <subcellularLocation>
        <location evidence="1">Membrane</location>
        <topology evidence="1">Multi-pass membrane protein</topology>
    </subcellularLocation>
</comment>
<dbReference type="GO" id="GO:0016020">
    <property type="term" value="C:membrane"/>
    <property type="evidence" value="ECO:0007669"/>
    <property type="project" value="UniProtKB-SubCell"/>
</dbReference>
<keyword evidence="9 11" id="KW-1133">Transmembrane helix</keyword>
<dbReference type="Gene3D" id="3.90.550.10">
    <property type="entry name" value="Spore Coat Polysaccharide Biosynthesis Protein SpsA, Chain A"/>
    <property type="match status" value="1"/>
</dbReference>
<dbReference type="SUPFAM" id="SSF53448">
    <property type="entry name" value="Nucleotide-diphospho-sugar transferases"/>
    <property type="match status" value="1"/>
</dbReference>
<evidence type="ECO:0000256" key="4">
    <source>
        <dbReference type="ARBA" id="ARBA00006739"/>
    </source>
</evidence>
<dbReference type="EMBL" id="HBEZ01010525">
    <property type="protein sequence ID" value="CAD8628114.1"/>
    <property type="molecule type" value="Transcribed_RNA"/>
</dbReference>
<dbReference type="PANTHER" id="PTHR12726:SF0">
    <property type="entry name" value="CERAMIDE GLUCOSYLTRANSFERASE"/>
    <property type="match status" value="1"/>
</dbReference>
<accession>A0A7S0QFR8</accession>
<keyword evidence="8 11" id="KW-0812">Transmembrane</keyword>
<evidence type="ECO:0000256" key="11">
    <source>
        <dbReference type="SAM" id="Phobius"/>
    </source>
</evidence>
<protein>
    <recommendedName>
        <fullName evidence="5">ceramide glucosyltransferase</fullName>
        <ecNumber evidence="5">2.4.1.80</ecNumber>
    </recommendedName>
</protein>
<evidence type="ECO:0000313" key="12">
    <source>
        <dbReference type="EMBL" id="CAD8628114.1"/>
    </source>
</evidence>
<keyword evidence="6" id="KW-0328">Glycosyltransferase</keyword>
<sequence>MKLMPWLVDDTIVCNSTVQSIASVGLLSAFILIVLWLKTYHRIASCSRSLKLGSNLSSEDAQGSDVQPRISVILPVKGVHARTRDHWHSQVSSTLGGKMEFIFVMESEEDPAYEAASTFKKSMEGSVSIKVVVAGLSYYSSQKIHNLLVGVAQCSSDSEYVLLLDDDAEMSSAILRDLVACLRNDPRVLVASGWPHEYVAPDCPRVSCAGYMLLGYRLLSYLGIASEHTKVLWGGCLLLRRADLVSPKVGILEAWRNSGYSDDMIVGGRAHRLGMFISIPPKAILPARLDPSYSVARHWNYVRRQMFVLDTYADKHDRNVNLFLLVVVSIGGLVFSCLNMQVFAVFSFLSLVCRLAYPEARSAMVERLSTQWSNSPACGLVYAPPEALLLVSIFMCTCAFLCGLLAASGITGMCEKVSARPKSYTHRLNPLVYAVGTFLGLAAQCIMQASAACIALISNRVVWSGVHYVKKGGKVHEVWRTDSAGRLHTVPWHKSLEIHQKL</sequence>
<dbReference type="PANTHER" id="PTHR12726">
    <property type="entry name" value="CERAMIDE GLUCOSYLTRANSFERASE"/>
    <property type="match status" value="1"/>
</dbReference>
<evidence type="ECO:0000256" key="2">
    <source>
        <dbReference type="ARBA" id="ARBA00004760"/>
    </source>
</evidence>
<dbReference type="GO" id="GO:0006679">
    <property type="term" value="P:glucosylceramide biosynthetic process"/>
    <property type="evidence" value="ECO:0007669"/>
    <property type="project" value="TreeGrafter"/>
</dbReference>
<evidence type="ECO:0000256" key="3">
    <source>
        <dbReference type="ARBA" id="ARBA00004991"/>
    </source>
</evidence>
<dbReference type="EC" id="2.4.1.80" evidence="5"/>
<keyword evidence="7" id="KW-0808">Transferase</keyword>
<evidence type="ECO:0000256" key="10">
    <source>
        <dbReference type="ARBA" id="ARBA00023136"/>
    </source>
</evidence>
<feature type="transmembrane region" description="Helical" evidence="11">
    <location>
        <begin position="322"/>
        <end position="349"/>
    </location>
</feature>
<feature type="transmembrane region" description="Helical" evidence="11">
    <location>
        <begin position="20"/>
        <end position="37"/>
    </location>
</feature>
<dbReference type="UniPathway" id="UPA00222"/>
<name>A0A7S0QFR8_9CRYP</name>
<evidence type="ECO:0000256" key="8">
    <source>
        <dbReference type="ARBA" id="ARBA00022692"/>
    </source>
</evidence>
<dbReference type="GO" id="GO:0008120">
    <property type="term" value="F:ceramide glucosyltransferase activity"/>
    <property type="evidence" value="ECO:0007669"/>
    <property type="project" value="UniProtKB-EC"/>
</dbReference>
<dbReference type="InterPro" id="IPR029044">
    <property type="entry name" value="Nucleotide-diphossugar_trans"/>
</dbReference>
<evidence type="ECO:0000256" key="9">
    <source>
        <dbReference type="ARBA" id="ARBA00022989"/>
    </source>
</evidence>
<feature type="transmembrane region" description="Helical" evidence="11">
    <location>
        <begin position="431"/>
        <end position="457"/>
    </location>
</feature>
<comment type="pathway">
    <text evidence="2">Lipid metabolism; sphingolipid metabolism.</text>
</comment>
<evidence type="ECO:0000256" key="5">
    <source>
        <dbReference type="ARBA" id="ARBA00012699"/>
    </source>
</evidence>
<proteinExistence type="inferred from homology"/>
<comment type="similarity">
    <text evidence="4">Belongs to the glycosyltransferase 2 family.</text>
</comment>
<evidence type="ECO:0000256" key="1">
    <source>
        <dbReference type="ARBA" id="ARBA00004141"/>
    </source>
</evidence>
<dbReference type="AlphaFoldDB" id="A0A7S0QFR8"/>
<evidence type="ECO:0000256" key="6">
    <source>
        <dbReference type="ARBA" id="ARBA00022676"/>
    </source>
</evidence>
<organism evidence="12">
    <name type="scientific">Cryptomonas curvata</name>
    <dbReference type="NCBI Taxonomy" id="233186"/>
    <lineage>
        <taxon>Eukaryota</taxon>
        <taxon>Cryptophyceae</taxon>
        <taxon>Cryptomonadales</taxon>
        <taxon>Cryptomonadaceae</taxon>
        <taxon>Cryptomonas</taxon>
    </lineage>
</organism>